<keyword evidence="2" id="KW-1185">Reference proteome</keyword>
<proteinExistence type="predicted"/>
<dbReference type="STRING" id="37916.MCHLDSM_00324"/>
<gene>
    <name evidence="1" type="ORF">MCHLDSM_00324</name>
</gene>
<protein>
    <submittedName>
        <fullName evidence="1">Uncharacterized protein</fullName>
    </submittedName>
</protein>
<dbReference type="AlphaFoldDB" id="A0A0J6WPP0"/>
<accession>A0A0J6WPP0</accession>
<evidence type="ECO:0000313" key="2">
    <source>
        <dbReference type="Proteomes" id="UP000036513"/>
    </source>
</evidence>
<dbReference type="EMBL" id="JYNL01000003">
    <property type="protein sequence ID" value="KMO83672.1"/>
    <property type="molecule type" value="Genomic_DNA"/>
</dbReference>
<sequence length="103" mass="11823">MGCVDPTRVSELLFGRKCRLAVAAWVLRHPKGRFFQSEPRDIEHASTSNIVDELGRLVQLGMLETERPEDSRRVYYVRTNSPLWDIVTAALAAIEEELHNSDW</sequence>
<organism evidence="1 2">
    <name type="scientific">Mycolicibacterium chlorophenolicum</name>
    <dbReference type="NCBI Taxonomy" id="37916"/>
    <lineage>
        <taxon>Bacteria</taxon>
        <taxon>Bacillati</taxon>
        <taxon>Actinomycetota</taxon>
        <taxon>Actinomycetes</taxon>
        <taxon>Mycobacteriales</taxon>
        <taxon>Mycobacteriaceae</taxon>
        <taxon>Mycolicibacterium</taxon>
    </lineage>
</organism>
<name>A0A0J6WPP0_9MYCO</name>
<comment type="caution">
    <text evidence="1">The sequence shown here is derived from an EMBL/GenBank/DDBJ whole genome shotgun (WGS) entry which is preliminary data.</text>
</comment>
<dbReference type="Proteomes" id="UP000036513">
    <property type="component" value="Unassembled WGS sequence"/>
</dbReference>
<dbReference type="PATRIC" id="fig|37916.4.peg.359"/>
<evidence type="ECO:0000313" key="1">
    <source>
        <dbReference type="EMBL" id="KMO83672.1"/>
    </source>
</evidence>
<reference evidence="1 2" key="1">
    <citation type="journal article" date="2015" name="Genome Biol. Evol.">
        <title>Characterization of Three Mycobacterium spp. with Potential Use in Bioremediation by Genome Sequencing and Comparative Genomics.</title>
        <authorList>
            <person name="Das S."/>
            <person name="Pettersson B.M."/>
            <person name="Behra P.R."/>
            <person name="Ramesh M."/>
            <person name="Dasgupta S."/>
            <person name="Bhattacharya A."/>
            <person name="Kirsebom L.A."/>
        </authorList>
    </citation>
    <scope>NUCLEOTIDE SEQUENCE [LARGE SCALE GENOMIC DNA]</scope>
    <source>
        <strain evidence="1 2">DSM 43826</strain>
    </source>
</reference>